<dbReference type="Gene3D" id="3.40.1710.10">
    <property type="entry name" value="abc type-2 transporter like domain"/>
    <property type="match status" value="1"/>
</dbReference>
<gene>
    <name evidence="10" type="ORF">IAD06_06330</name>
</gene>
<feature type="transmembrane region" description="Helical" evidence="8">
    <location>
        <begin position="284"/>
        <end position="305"/>
    </location>
</feature>
<sequence length="368" mass="41126">MRQFISFVKKEFYHIFRDKRTMLILLGIPVVQMLLFGFAITTEVKDVQVAVFDPSKDVATRQIIEKFRASSYFGFVEELTDVDEINDIFKYGKINLVIVFSDNFAENLMRTGDASVQLITDGTEPNQASMITGYASNILASYQQSLSEQRKTPFRIVPEIKMLFNPQSESAYNFVPGVMGMILMLICAMMTSIAIVREKETGTMEVLLASPMRPIFIILAKAVPYFVLSILNLITILLLSVFVLGVPVAGNIFSLMFISLVFIFLALSLGLLISTLVDTQMAAILASGMGLMMPTMILSGLVFPIESMPAVLQWISAIVPSRWYIEAIRKIMIQGVGIEFVMRELGILAVMTCLLLVLSLKKFKTRLS</sequence>
<feature type="transmembrane region" description="Helical" evidence="8">
    <location>
        <begin position="21"/>
        <end position="40"/>
    </location>
</feature>
<evidence type="ECO:0000256" key="2">
    <source>
        <dbReference type="ARBA" id="ARBA00007783"/>
    </source>
</evidence>
<dbReference type="EMBL" id="DVKT01000048">
    <property type="protein sequence ID" value="HIT39637.1"/>
    <property type="molecule type" value="Genomic_DNA"/>
</dbReference>
<keyword evidence="6 8" id="KW-1133">Transmembrane helix</keyword>
<evidence type="ECO:0000256" key="4">
    <source>
        <dbReference type="ARBA" id="ARBA00022475"/>
    </source>
</evidence>
<name>A0A9D1GFL1_9BACT</name>
<dbReference type="InterPro" id="IPR000412">
    <property type="entry name" value="ABC_2_transport"/>
</dbReference>
<keyword evidence="3 8" id="KW-0813">Transport</keyword>
<dbReference type="PANTHER" id="PTHR30294">
    <property type="entry name" value="MEMBRANE COMPONENT OF ABC TRANSPORTER YHHJ-RELATED"/>
    <property type="match status" value="1"/>
</dbReference>
<evidence type="ECO:0000256" key="8">
    <source>
        <dbReference type="RuleBase" id="RU361157"/>
    </source>
</evidence>
<evidence type="ECO:0000256" key="1">
    <source>
        <dbReference type="ARBA" id="ARBA00004651"/>
    </source>
</evidence>
<dbReference type="GO" id="GO:0140359">
    <property type="term" value="F:ABC-type transporter activity"/>
    <property type="evidence" value="ECO:0007669"/>
    <property type="project" value="InterPro"/>
</dbReference>
<keyword evidence="4 8" id="KW-1003">Cell membrane</keyword>
<dbReference type="GO" id="GO:0043190">
    <property type="term" value="C:ATP-binding cassette (ABC) transporter complex"/>
    <property type="evidence" value="ECO:0007669"/>
    <property type="project" value="InterPro"/>
</dbReference>
<feature type="transmembrane region" description="Helical" evidence="8">
    <location>
        <begin position="252"/>
        <end position="277"/>
    </location>
</feature>
<evidence type="ECO:0000313" key="11">
    <source>
        <dbReference type="Proteomes" id="UP000886722"/>
    </source>
</evidence>
<evidence type="ECO:0000256" key="6">
    <source>
        <dbReference type="ARBA" id="ARBA00022989"/>
    </source>
</evidence>
<keyword evidence="5 8" id="KW-0812">Transmembrane</keyword>
<keyword evidence="7 8" id="KW-0472">Membrane</keyword>
<evidence type="ECO:0000256" key="7">
    <source>
        <dbReference type="ARBA" id="ARBA00023136"/>
    </source>
</evidence>
<accession>A0A9D1GFL1</accession>
<dbReference type="Proteomes" id="UP000886722">
    <property type="component" value="Unassembled WGS sequence"/>
</dbReference>
<dbReference type="InterPro" id="IPR047817">
    <property type="entry name" value="ABC2_TM_bact-type"/>
</dbReference>
<comment type="caution">
    <text evidence="10">The sequence shown here is derived from an EMBL/GenBank/DDBJ whole genome shotgun (WGS) entry which is preliminary data.</text>
</comment>
<reference evidence="10" key="1">
    <citation type="submission" date="2020-10" db="EMBL/GenBank/DDBJ databases">
        <authorList>
            <person name="Gilroy R."/>
        </authorList>
    </citation>
    <scope>NUCLEOTIDE SEQUENCE</scope>
    <source>
        <strain evidence="10">21143</strain>
    </source>
</reference>
<proteinExistence type="inferred from homology"/>
<reference evidence="10" key="2">
    <citation type="journal article" date="2021" name="PeerJ">
        <title>Extensive microbial diversity within the chicken gut microbiome revealed by metagenomics and culture.</title>
        <authorList>
            <person name="Gilroy R."/>
            <person name="Ravi A."/>
            <person name="Getino M."/>
            <person name="Pursley I."/>
            <person name="Horton D.L."/>
            <person name="Alikhan N.F."/>
            <person name="Baker D."/>
            <person name="Gharbi K."/>
            <person name="Hall N."/>
            <person name="Watson M."/>
            <person name="Adriaenssens E.M."/>
            <person name="Foster-Nyarko E."/>
            <person name="Jarju S."/>
            <person name="Secka A."/>
            <person name="Antonio M."/>
            <person name="Oren A."/>
            <person name="Chaudhuri R.R."/>
            <person name="La Ragione R."/>
            <person name="Hildebrand F."/>
            <person name="Pallen M.J."/>
        </authorList>
    </citation>
    <scope>NUCLEOTIDE SEQUENCE</scope>
    <source>
        <strain evidence="10">21143</strain>
    </source>
</reference>
<evidence type="ECO:0000259" key="9">
    <source>
        <dbReference type="PROSITE" id="PS51012"/>
    </source>
</evidence>
<evidence type="ECO:0000256" key="5">
    <source>
        <dbReference type="ARBA" id="ARBA00022692"/>
    </source>
</evidence>
<feature type="transmembrane region" description="Helical" evidence="8">
    <location>
        <begin position="171"/>
        <end position="196"/>
    </location>
</feature>
<comment type="similarity">
    <text evidence="2 8">Belongs to the ABC-2 integral membrane protein family.</text>
</comment>
<feature type="transmembrane region" description="Helical" evidence="8">
    <location>
        <begin position="216"/>
        <end position="246"/>
    </location>
</feature>
<feature type="domain" description="ABC transmembrane type-2" evidence="9">
    <location>
        <begin position="140"/>
        <end position="366"/>
    </location>
</feature>
<evidence type="ECO:0000313" key="10">
    <source>
        <dbReference type="EMBL" id="HIT39637.1"/>
    </source>
</evidence>
<dbReference type="PRINTS" id="PR00164">
    <property type="entry name" value="ABC2TRNSPORT"/>
</dbReference>
<comment type="subcellular location">
    <subcellularLocation>
        <location evidence="1 8">Cell membrane</location>
        <topology evidence="1 8">Multi-pass membrane protein</topology>
    </subcellularLocation>
</comment>
<evidence type="ECO:0000256" key="3">
    <source>
        <dbReference type="ARBA" id="ARBA00022448"/>
    </source>
</evidence>
<feature type="transmembrane region" description="Helical" evidence="8">
    <location>
        <begin position="340"/>
        <end position="360"/>
    </location>
</feature>
<dbReference type="InterPro" id="IPR013525">
    <property type="entry name" value="ABC2_TM"/>
</dbReference>
<dbReference type="AlphaFoldDB" id="A0A9D1GFL1"/>
<protein>
    <recommendedName>
        <fullName evidence="8">Transport permease protein</fullName>
    </recommendedName>
</protein>
<dbReference type="InterPro" id="IPR051449">
    <property type="entry name" value="ABC-2_transporter_component"/>
</dbReference>
<dbReference type="Pfam" id="PF12698">
    <property type="entry name" value="ABC2_membrane_3"/>
    <property type="match status" value="1"/>
</dbReference>
<dbReference type="PROSITE" id="PS51012">
    <property type="entry name" value="ABC_TM2"/>
    <property type="match status" value="1"/>
</dbReference>
<organism evidence="10 11">
    <name type="scientific">Candidatus Caccoplasma intestinavium</name>
    <dbReference type="NCBI Taxonomy" id="2840716"/>
    <lineage>
        <taxon>Bacteria</taxon>
        <taxon>Pseudomonadati</taxon>
        <taxon>Bacteroidota</taxon>
        <taxon>Bacteroidia</taxon>
        <taxon>Bacteroidales</taxon>
        <taxon>Bacteroidaceae</taxon>
        <taxon>Bacteroidaceae incertae sedis</taxon>
        <taxon>Candidatus Caccoplasma</taxon>
    </lineage>
</organism>
<dbReference type="PANTHER" id="PTHR30294:SF29">
    <property type="entry name" value="MULTIDRUG ABC TRANSPORTER PERMEASE YBHS-RELATED"/>
    <property type="match status" value="1"/>
</dbReference>